<evidence type="ECO:0000313" key="1">
    <source>
        <dbReference type="EMBL" id="MPN56062.1"/>
    </source>
</evidence>
<proteinExistence type="predicted"/>
<accession>A0A645IYX8</accession>
<organism evidence="1">
    <name type="scientific">bioreactor metagenome</name>
    <dbReference type="NCBI Taxonomy" id="1076179"/>
    <lineage>
        <taxon>unclassified sequences</taxon>
        <taxon>metagenomes</taxon>
        <taxon>ecological metagenomes</taxon>
    </lineage>
</organism>
<gene>
    <name evidence="1" type="ORF">SDC9_203748</name>
</gene>
<sequence>MFKPREGDLVVLHRDGKRIRSEGLLYEGAFAFNQSPQILYGGVGETVLRHGNRESGFLSCEFGFEALLAKCLNEPLNLVTVGAVVKGKLSGLADGEVVHLISAGRNSEVLGLTFEDFGDCLDQLFAVIAGYVVVNCHDIDLLVFGVVHISLWRPKIASYTGVESCRIMWPRNCVL</sequence>
<comment type="caution">
    <text evidence="1">The sequence shown here is derived from an EMBL/GenBank/DDBJ whole genome shotgun (WGS) entry which is preliminary data.</text>
</comment>
<name>A0A645IYX8_9ZZZZ</name>
<reference evidence="1" key="1">
    <citation type="submission" date="2019-08" db="EMBL/GenBank/DDBJ databases">
        <authorList>
            <person name="Kucharzyk K."/>
            <person name="Murdoch R.W."/>
            <person name="Higgins S."/>
            <person name="Loffler F."/>
        </authorList>
    </citation>
    <scope>NUCLEOTIDE SEQUENCE</scope>
</reference>
<dbReference type="EMBL" id="VSSQ01125995">
    <property type="protein sequence ID" value="MPN56062.1"/>
    <property type="molecule type" value="Genomic_DNA"/>
</dbReference>
<dbReference type="AlphaFoldDB" id="A0A645IYX8"/>
<protein>
    <submittedName>
        <fullName evidence="1">Uncharacterized protein</fullName>
    </submittedName>
</protein>